<dbReference type="GO" id="GO:0005634">
    <property type="term" value="C:nucleus"/>
    <property type="evidence" value="ECO:0007669"/>
    <property type="project" value="UniProtKB-SubCell"/>
</dbReference>
<keyword evidence="4 8" id="KW-0175">Coiled coil</keyword>
<keyword evidence="2" id="KW-0132">Cell division</keyword>
<dbReference type="OrthoDB" id="5575062at2759"/>
<dbReference type="PANTHER" id="PTHR18937">
    <property type="entry name" value="STRUCTURAL MAINTENANCE OF CHROMOSOMES SMC FAMILY MEMBER"/>
    <property type="match status" value="1"/>
</dbReference>
<dbReference type="GO" id="GO:0005524">
    <property type="term" value="F:ATP binding"/>
    <property type="evidence" value="ECO:0007669"/>
    <property type="project" value="InterPro"/>
</dbReference>
<evidence type="ECO:0000313" key="10">
    <source>
        <dbReference type="EMBL" id="GJQ15755.1"/>
    </source>
</evidence>
<dbReference type="Pfam" id="PF02463">
    <property type="entry name" value="SMC_N"/>
    <property type="match status" value="1"/>
</dbReference>
<sequence>MVVLRALELENFKTYHPKVRIETKGGFNAVVGPNGCGKSNFMDALSFALGCRASSVRGKKLEDLISNNLSEKHFKGRRFATVRVIFSIENEEANNLELSEYVSRLEDYEELLLILSRTITGEGTSEYAIAEKKVLQHEYFALLAKLGLRNNAQTFLVFQNQIESVAFKTPKELTAMFEELSDSIDLKAQYEEALQQKQRLDEESALFFQQRKALSSERKRYKEQSAEAKHYRELEERLNRVKSTKSLLHLYKFSLQQTQIENDLNKLQQELESSKESLKDVESKLQQQRTLSANASKFKSTTQKKLEGLLQEVENFHLLQTTKESQRQEIEKQLASKKRSQATLQEKISSTESEISKLRETLEDVEQALQITEQEIVNASTECTLSSEDYETYKNLKREVASKTSFLKQELETLQRNEQLLSQQKTGLEQKLEKALAEQVACTAEKDKIEDQIKRAYNKVEQLRQEAESKTLEKQQMMIQRNESLDRRKQLEQTLRVIQNELIECGAILHENDIQTRMEEAFTVMKRVFPGIKGKLRDLVYPVQSKYRTSFEVVFGNFLDAVVVDNSQTGAECISYLKQQRLGSMLFLPLADIRPKPIDEDLRRLGGSCKLLVDVLNCQPQYVSAMRYAAGSTVICDSLEEARQVFSRVKREQKRRIKLCSLDGTVINKSGFVTGGHVDTEETDKRMQRQKIEELRRQQTAILDELSHLTTANMSRLDDKIEKIANDINTRESQIVVLERELDSLKERKKQLSEKLSTCHNIVVDKLRHQLDEKNRKFSDITQQVQAILQEIRNHENQTFSNFISKFGLSDSFTFEQKYIQGLENLSEKKNKLDTQRVKLSRRLDYENDSLRACQERLKLLITEISSTEDSSLSILQEEESTRKQLEQLEKEVANLRVTLRNQSTSFEQENEKSRNLRKQLISIQEQINQAEKQLGNKQEELNELKLARSELLRSCMLNETLIPLKGNRQLSDEDAIPEDDELDFDSLSRRYRDCKTDDDFAKVINEIEENEHQIVSELDKIAPNLLAGDKLLSVKTRIEEIVQKYEATRQEAMEATRKFQKIREERRRRFLSCFNVVSANIDRVYKELTRNSVSQLGGTAYLALESYEEPYLHGVKYHAMPPSKRFRDMEQLSGGEKTLAALALIFAIQAYRPAPFIVLDEVDAALDRDNLEKVARFILQRSRMNSPKEQYIVISLKDKFYEMADALIGIYRDMERSCSGVLSLDLNQFGEVSLQQ</sequence>
<keyword evidence="3" id="KW-0498">Mitosis</keyword>
<feature type="coiled-coil region" evidence="8">
    <location>
        <begin position="327"/>
        <end position="501"/>
    </location>
</feature>
<feature type="domain" description="SMC hinge" evidence="9">
    <location>
        <begin position="530"/>
        <end position="646"/>
    </location>
</feature>
<feature type="coiled-coil region" evidence="8">
    <location>
        <begin position="257"/>
        <end position="291"/>
    </location>
</feature>
<feature type="coiled-coil region" evidence="8">
    <location>
        <begin position="1036"/>
        <end position="1066"/>
    </location>
</feature>
<accession>A0A9C7Q4C1</accession>
<comment type="caution">
    <text evidence="10">The sequence shown here is derived from an EMBL/GenBank/DDBJ whole genome shotgun (WGS) entry which is preliminary data.</text>
</comment>
<dbReference type="EMBL" id="BQMJ01000074">
    <property type="protein sequence ID" value="GJQ15755.1"/>
    <property type="molecule type" value="Genomic_DNA"/>
</dbReference>
<dbReference type="Gene3D" id="3.30.70.1620">
    <property type="match status" value="1"/>
</dbReference>
<name>A0A9C7Q4C1_9RHOD</name>
<protein>
    <recommendedName>
        <fullName evidence="7">Structural maintenance of chromosomes protein</fullName>
    </recommendedName>
</protein>
<gene>
    <name evidence="10" type="ORF">GpartN1_g7546.t1</name>
</gene>
<reference evidence="10" key="2">
    <citation type="submission" date="2022-01" db="EMBL/GenBank/DDBJ databases">
        <authorList>
            <person name="Hirooka S."/>
            <person name="Miyagishima S.Y."/>
        </authorList>
    </citation>
    <scope>NUCLEOTIDE SEQUENCE</scope>
    <source>
        <strain evidence="10">NBRC 102759</strain>
    </source>
</reference>
<dbReference type="InterPro" id="IPR036277">
    <property type="entry name" value="SMC_hinge_sf"/>
</dbReference>
<keyword evidence="5 7" id="KW-0539">Nucleus</keyword>
<keyword evidence="6" id="KW-0131">Cell cycle</keyword>
<evidence type="ECO:0000256" key="7">
    <source>
        <dbReference type="PIRNR" id="PIRNR005719"/>
    </source>
</evidence>
<reference evidence="10" key="1">
    <citation type="journal article" date="2022" name="Proc. Natl. Acad. Sci. U.S.A.">
        <title>Life cycle and functional genomics of the unicellular red alga Galdieria for elucidating algal and plant evolution and industrial use.</title>
        <authorList>
            <person name="Hirooka S."/>
            <person name="Itabashi T."/>
            <person name="Ichinose T.M."/>
            <person name="Onuma R."/>
            <person name="Fujiwara T."/>
            <person name="Yamashita S."/>
            <person name="Jong L.W."/>
            <person name="Tomita R."/>
            <person name="Iwane A.H."/>
            <person name="Miyagishima S.Y."/>
        </authorList>
    </citation>
    <scope>NUCLEOTIDE SEQUENCE</scope>
    <source>
        <strain evidence="10">NBRC 102759</strain>
    </source>
</reference>
<evidence type="ECO:0000256" key="8">
    <source>
        <dbReference type="SAM" id="Coils"/>
    </source>
</evidence>
<organism evidence="10 11">
    <name type="scientific">Galdieria partita</name>
    <dbReference type="NCBI Taxonomy" id="83374"/>
    <lineage>
        <taxon>Eukaryota</taxon>
        <taxon>Rhodophyta</taxon>
        <taxon>Bangiophyceae</taxon>
        <taxon>Galdieriales</taxon>
        <taxon>Galdieriaceae</taxon>
        <taxon>Galdieria</taxon>
    </lineage>
</organism>
<feature type="coiled-coil region" evidence="8">
    <location>
        <begin position="678"/>
        <end position="798"/>
    </location>
</feature>
<dbReference type="GO" id="GO:0051301">
    <property type="term" value="P:cell division"/>
    <property type="evidence" value="ECO:0007669"/>
    <property type="project" value="UniProtKB-KW"/>
</dbReference>
<evidence type="ECO:0000256" key="2">
    <source>
        <dbReference type="ARBA" id="ARBA00022618"/>
    </source>
</evidence>
<dbReference type="SMART" id="SM00968">
    <property type="entry name" value="SMC_hinge"/>
    <property type="match status" value="1"/>
</dbReference>
<dbReference type="SUPFAM" id="SSF75553">
    <property type="entry name" value="Smc hinge domain"/>
    <property type="match status" value="1"/>
</dbReference>
<evidence type="ECO:0000256" key="1">
    <source>
        <dbReference type="ARBA" id="ARBA00004123"/>
    </source>
</evidence>
<evidence type="ECO:0000256" key="6">
    <source>
        <dbReference type="ARBA" id="ARBA00023306"/>
    </source>
</evidence>
<dbReference type="Pfam" id="PF06470">
    <property type="entry name" value="SMC_hinge"/>
    <property type="match status" value="1"/>
</dbReference>
<dbReference type="InterPro" id="IPR010935">
    <property type="entry name" value="SMC_hinge"/>
</dbReference>
<dbReference type="PIRSF" id="PIRSF005719">
    <property type="entry name" value="SMC"/>
    <property type="match status" value="1"/>
</dbReference>
<evidence type="ECO:0000256" key="3">
    <source>
        <dbReference type="ARBA" id="ARBA00022776"/>
    </source>
</evidence>
<dbReference type="Gene3D" id="1.20.1060.20">
    <property type="match status" value="1"/>
</dbReference>
<dbReference type="PANTHER" id="PTHR18937:SF12">
    <property type="entry name" value="STRUCTURAL MAINTENANCE OF CHROMOSOMES PROTEIN"/>
    <property type="match status" value="1"/>
</dbReference>
<dbReference type="GO" id="GO:0016887">
    <property type="term" value="F:ATP hydrolysis activity"/>
    <property type="evidence" value="ECO:0007669"/>
    <property type="project" value="InterPro"/>
</dbReference>
<dbReference type="GO" id="GO:0003677">
    <property type="term" value="F:DNA binding"/>
    <property type="evidence" value="ECO:0007669"/>
    <property type="project" value="TreeGrafter"/>
</dbReference>
<dbReference type="GO" id="GO:0008278">
    <property type="term" value="C:cohesin complex"/>
    <property type="evidence" value="ECO:0007669"/>
    <property type="project" value="TreeGrafter"/>
</dbReference>
<evidence type="ECO:0000256" key="5">
    <source>
        <dbReference type="ARBA" id="ARBA00023242"/>
    </source>
</evidence>
<evidence type="ECO:0000313" key="11">
    <source>
        <dbReference type="Proteomes" id="UP001061958"/>
    </source>
</evidence>
<dbReference type="GO" id="GO:0007062">
    <property type="term" value="P:sister chromatid cohesion"/>
    <property type="evidence" value="ECO:0007669"/>
    <property type="project" value="TreeGrafter"/>
</dbReference>
<dbReference type="AlphaFoldDB" id="A0A9C7Q4C1"/>
<comment type="subcellular location">
    <subcellularLocation>
        <location evidence="1 7">Nucleus</location>
    </subcellularLocation>
</comment>
<evidence type="ECO:0000259" key="9">
    <source>
        <dbReference type="SMART" id="SM00968"/>
    </source>
</evidence>
<dbReference type="InterPro" id="IPR027417">
    <property type="entry name" value="P-loop_NTPase"/>
</dbReference>
<keyword evidence="11" id="KW-1185">Reference proteome</keyword>
<dbReference type="SUPFAM" id="SSF52540">
    <property type="entry name" value="P-loop containing nucleoside triphosphate hydrolases"/>
    <property type="match status" value="1"/>
</dbReference>
<proteinExistence type="inferred from homology"/>
<dbReference type="InterPro" id="IPR024704">
    <property type="entry name" value="SMC"/>
</dbReference>
<dbReference type="Gene3D" id="3.40.50.300">
    <property type="entry name" value="P-loop containing nucleotide triphosphate hydrolases"/>
    <property type="match status" value="2"/>
</dbReference>
<dbReference type="Proteomes" id="UP001061958">
    <property type="component" value="Unassembled WGS sequence"/>
</dbReference>
<comment type="similarity">
    <text evidence="7">Belongs to the SMC family.</text>
</comment>
<evidence type="ECO:0000256" key="4">
    <source>
        <dbReference type="ARBA" id="ARBA00023054"/>
    </source>
</evidence>
<dbReference type="InterPro" id="IPR003395">
    <property type="entry name" value="RecF/RecN/SMC_N"/>
</dbReference>
<feature type="coiled-coil region" evidence="8">
    <location>
        <begin position="872"/>
        <end position="955"/>
    </location>
</feature>